<proteinExistence type="inferred from homology"/>
<dbReference type="Pfam" id="PF00125">
    <property type="entry name" value="Histone"/>
    <property type="match status" value="1"/>
</dbReference>
<evidence type="ECO:0000256" key="1">
    <source>
        <dbReference type="ARBA" id="ARBA00002001"/>
    </source>
</evidence>
<comment type="function">
    <text evidence="1">Core component of nucleosome. Nucleosomes wrap and compact DNA into chromatin, limiting DNA accessibility to the cellular machineries which require DNA as a template. Histones thereby play a central role in transcription regulation, DNA repair, DNA replication and chromosomal stability. DNA accessibility is regulated via a complex set of post-translational modifications of histones, also called histone code, and nucleosome remodeling.</text>
</comment>
<dbReference type="SUPFAM" id="SSF47113">
    <property type="entry name" value="Histone-fold"/>
    <property type="match status" value="1"/>
</dbReference>
<dbReference type="EMBL" id="JBBWWR010000212">
    <property type="protein sequence ID" value="KAK8921999.1"/>
    <property type="molecule type" value="Genomic_DNA"/>
</dbReference>
<comment type="caution">
    <text evidence="5">The sequence shown here is derived from an EMBL/GenBank/DDBJ whole genome shotgun (WGS) entry which is preliminary data.</text>
</comment>
<comment type="similarity">
    <text evidence="2">Belongs to the histone H2B family.</text>
</comment>
<feature type="domain" description="Core Histone H2A/H2B/H3" evidence="4">
    <location>
        <begin position="1"/>
        <end position="42"/>
    </location>
</feature>
<evidence type="ECO:0000259" key="4">
    <source>
        <dbReference type="Pfam" id="PF00125"/>
    </source>
</evidence>
<accession>A0ABR2LBG5</accession>
<keyword evidence="6" id="KW-1185">Reference proteome</keyword>
<dbReference type="Gene3D" id="1.10.20.10">
    <property type="entry name" value="Histone, subunit A"/>
    <property type="match status" value="1"/>
</dbReference>
<evidence type="ECO:0000313" key="6">
    <source>
        <dbReference type="Proteomes" id="UP001412067"/>
    </source>
</evidence>
<gene>
    <name evidence="5" type="primary">H2B.11</name>
    <name evidence="5" type="ORF">KSP40_PGU022175</name>
</gene>
<dbReference type="InterPro" id="IPR009072">
    <property type="entry name" value="Histone-fold"/>
</dbReference>
<evidence type="ECO:0000256" key="2">
    <source>
        <dbReference type="ARBA" id="ARBA00006846"/>
    </source>
</evidence>
<dbReference type="PRINTS" id="PR00621">
    <property type="entry name" value="HISTONEH2B"/>
</dbReference>
<evidence type="ECO:0000256" key="3">
    <source>
        <dbReference type="ARBA" id="ARBA00011538"/>
    </source>
</evidence>
<dbReference type="InterPro" id="IPR000558">
    <property type="entry name" value="Histone_H2B"/>
</dbReference>
<dbReference type="InterPro" id="IPR007125">
    <property type="entry name" value="H2A/H2B/H3"/>
</dbReference>
<sequence>MSIMNSFINDIFEELAQDSSHLTRYNRKPTITSREIQTSVRLVLLGELVHQCLVLLLRFQLSYVSYHFLVFDAI</sequence>
<dbReference type="SMART" id="SM00427">
    <property type="entry name" value="H2B"/>
    <property type="match status" value="1"/>
</dbReference>
<dbReference type="Proteomes" id="UP001412067">
    <property type="component" value="Unassembled WGS sequence"/>
</dbReference>
<name>A0ABR2LBG5_9ASPA</name>
<dbReference type="PANTHER" id="PTHR23428">
    <property type="entry name" value="HISTONE H2B"/>
    <property type="match status" value="1"/>
</dbReference>
<comment type="subunit">
    <text evidence="3">The nucleosome is a histone octamer containing two molecules each of H2A, H2B, H3 and H4 assembled in one H3-H4 heterotetramer and two H2A-H2B heterodimers. The octamer wraps approximately 147 bp of DNA.</text>
</comment>
<evidence type="ECO:0000313" key="5">
    <source>
        <dbReference type="EMBL" id="KAK8921999.1"/>
    </source>
</evidence>
<reference evidence="5 6" key="1">
    <citation type="journal article" date="2022" name="Nat. Plants">
        <title>Genomes of leafy and leafless Platanthera orchids illuminate the evolution of mycoheterotrophy.</title>
        <authorList>
            <person name="Li M.H."/>
            <person name="Liu K.W."/>
            <person name="Li Z."/>
            <person name="Lu H.C."/>
            <person name="Ye Q.L."/>
            <person name="Zhang D."/>
            <person name="Wang J.Y."/>
            <person name="Li Y.F."/>
            <person name="Zhong Z.M."/>
            <person name="Liu X."/>
            <person name="Yu X."/>
            <person name="Liu D.K."/>
            <person name="Tu X.D."/>
            <person name="Liu B."/>
            <person name="Hao Y."/>
            <person name="Liao X.Y."/>
            <person name="Jiang Y.T."/>
            <person name="Sun W.H."/>
            <person name="Chen J."/>
            <person name="Chen Y.Q."/>
            <person name="Ai Y."/>
            <person name="Zhai J.W."/>
            <person name="Wu S.S."/>
            <person name="Zhou Z."/>
            <person name="Hsiao Y.Y."/>
            <person name="Wu W.L."/>
            <person name="Chen Y.Y."/>
            <person name="Lin Y.F."/>
            <person name="Hsu J.L."/>
            <person name="Li C.Y."/>
            <person name="Wang Z.W."/>
            <person name="Zhao X."/>
            <person name="Zhong W.Y."/>
            <person name="Ma X.K."/>
            <person name="Ma L."/>
            <person name="Huang J."/>
            <person name="Chen G.Z."/>
            <person name="Huang M.Z."/>
            <person name="Huang L."/>
            <person name="Peng D.H."/>
            <person name="Luo Y.B."/>
            <person name="Zou S.Q."/>
            <person name="Chen S.P."/>
            <person name="Lan S."/>
            <person name="Tsai W.C."/>
            <person name="Van de Peer Y."/>
            <person name="Liu Z.J."/>
        </authorList>
    </citation>
    <scope>NUCLEOTIDE SEQUENCE [LARGE SCALE GENOMIC DNA]</scope>
    <source>
        <strain evidence="5">Lor288</strain>
    </source>
</reference>
<protein>
    <submittedName>
        <fullName evidence="5">Histone H2B.11</fullName>
    </submittedName>
</protein>
<organism evidence="5 6">
    <name type="scientific">Platanthera guangdongensis</name>
    <dbReference type="NCBI Taxonomy" id="2320717"/>
    <lineage>
        <taxon>Eukaryota</taxon>
        <taxon>Viridiplantae</taxon>
        <taxon>Streptophyta</taxon>
        <taxon>Embryophyta</taxon>
        <taxon>Tracheophyta</taxon>
        <taxon>Spermatophyta</taxon>
        <taxon>Magnoliopsida</taxon>
        <taxon>Liliopsida</taxon>
        <taxon>Asparagales</taxon>
        <taxon>Orchidaceae</taxon>
        <taxon>Orchidoideae</taxon>
        <taxon>Orchideae</taxon>
        <taxon>Orchidinae</taxon>
        <taxon>Platanthera</taxon>
    </lineage>
</organism>